<name>A0A9Q4GQT9_MORMO</name>
<comment type="caution">
    <text evidence="1">The sequence shown here is derived from an EMBL/GenBank/DDBJ whole genome shotgun (WGS) entry which is preliminary data.</text>
</comment>
<organism evidence="1 2">
    <name type="scientific">Morganella morganii</name>
    <name type="common">Proteus morganii</name>
    <dbReference type="NCBI Taxonomy" id="582"/>
    <lineage>
        <taxon>Bacteria</taxon>
        <taxon>Pseudomonadati</taxon>
        <taxon>Pseudomonadota</taxon>
        <taxon>Gammaproteobacteria</taxon>
        <taxon>Enterobacterales</taxon>
        <taxon>Morganellaceae</taxon>
        <taxon>Morganella</taxon>
    </lineage>
</organism>
<evidence type="ECO:0000313" key="1">
    <source>
        <dbReference type="EMBL" id="MCY0789251.1"/>
    </source>
</evidence>
<gene>
    <name evidence="1" type="ORF">N0392_06080</name>
</gene>
<dbReference type="EMBL" id="JAPNMI010000003">
    <property type="protein sequence ID" value="MCY0789251.1"/>
    <property type="molecule type" value="Genomic_DNA"/>
</dbReference>
<dbReference type="AlphaFoldDB" id="A0A9Q4GQT9"/>
<accession>A0A9Q4GQT9</accession>
<proteinExistence type="predicted"/>
<dbReference type="RefSeq" id="WP_046894406.1">
    <property type="nucleotide sequence ID" value="NZ_BRRE01000004.1"/>
</dbReference>
<evidence type="ECO:0000313" key="2">
    <source>
        <dbReference type="Proteomes" id="UP001076655"/>
    </source>
</evidence>
<sequence>MINRISAYGAVFPEGNPQEMSAGMTTAAVKPAVSGEFSDIFPSEPAALYQSGESRKQLYLAARPVIDPQLAGQPVLFCHLLSDLCLLIHSESDPDIVAAFPILSSLLDNMLLLISHKNLMIKV</sequence>
<protein>
    <submittedName>
        <fullName evidence="1">Uncharacterized protein</fullName>
    </submittedName>
</protein>
<dbReference type="Proteomes" id="UP001076655">
    <property type="component" value="Unassembled WGS sequence"/>
</dbReference>
<reference evidence="1" key="1">
    <citation type="submission" date="2022-08" db="EMBL/GenBank/DDBJ databases">
        <authorList>
            <person name="Dale J.L."/>
        </authorList>
    </citation>
    <scope>NUCLEOTIDE SEQUENCE</scope>
    <source>
        <strain evidence="1">2022EL-00758</strain>
    </source>
</reference>